<dbReference type="EMBL" id="MN739080">
    <property type="protein sequence ID" value="QHS87396.1"/>
    <property type="molecule type" value="Genomic_DNA"/>
</dbReference>
<evidence type="ECO:0000313" key="2">
    <source>
        <dbReference type="EMBL" id="QHS87396.1"/>
    </source>
</evidence>
<organism evidence="2">
    <name type="scientific">viral metagenome</name>
    <dbReference type="NCBI Taxonomy" id="1070528"/>
    <lineage>
        <taxon>unclassified sequences</taxon>
        <taxon>metagenomes</taxon>
        <taxon>organismal metagenomes</taxon>
    </lineage>
</organism>
<reference evidence="2" key="1">
    <citation type="journal article" date="2020" name="Nature">
        <title>Giant virus diversity and host interactions through global metagenomics.</title>
        <authorList>
            <person name="Schulz F."/>
            <person name="Roux S."/>
            <person name="Paez-Espino D."/>
            <person name="Jungbluth S."/>
            <person name="Walsh D.A."/>
            <person name="Denef V.J."/>
            <person name="McMahon K.D."/>
            <person name="Konstantinidis K.T."/>
            <person name="Eloe-Fadrosh E.A."/>
            <person name="Kyrpides N.C."/>
            <person name="Woyke T."/>
        </authorList>
    </citation>
    <scope>NUCLEOTIDE SEQUENCE</scope>
    <source>
        <strain evidence="2">GVMAG-M-3300010157-4</strain>
    </source>
</reference>
<accession>A0A6C0B5M5</accession>
<name>A0A6C0B5M5_9ZZZZ</name>
<proteinExistence type="predicted"/>
<evidence type="ECO:0000256" key="1">
    <source>
        <dbReference type="SAM" id="MobiDB-lite"/>
    </source>
</evidence>
<feature type="region of interest" description="Disordered" evidence="1">
    <location>
        <begin position="1"/>
        <end position="49"/>
    </location>
</feature>
<dbReference type="AlphaFoldDB" id="A0A6C0B5M5"/>
<sequence length="398" mass="47465">MEEHPPYENPPYENPPYENPPYENPPYENPPYENPTHENPTHENPPYENPVKSLYLNLGQIFERCFHDNTQYVNTDIPNYWRNTAKYYHVIKYAKFRAMDPDNYSAFFSAQRVYHVIARFVQRCKAQKWYSRYNNDCDLTMTPLAELHSSKKIEIVENRCIYTFNLFDLVKIIFGALTIQSFGFIQPKMPTNPYTNMPFRLETLYSIYARLAPIKVPQLVWYFFDCQFSIETLKICHRKHLMKYAIDNQMSIDSVEVVREMCRGYFNIHRDFPPMRLFTIFRPYLLRYYRWTVLSFSRSKTEIDIALKSFAIYNPHFGTKGEGGFDDRHLSFVEFLNGPLTHNPTLCELAIENRMNYGSRFCVSLSPIFIPEMEEDSDDDEQEEREYDDSDDSEVEYD</sequence>
<feature type="compositionally biased region" description="Pro residues" evidence="1">
    <location>
        <begin position="7"/>
        <end position="33"/>
    </location>
</feature>
<feature type="region of interest" description="Disordered" evidence="1">
    <location>
        <begin position="373"/>
        <end position="398"/>
    </location>
</feature>
<protein>
    <submittedName>
        <fullName evidence="2">Uncharacterized protein</fullName>
    </submittedName>
</protein>